<name>A0ABX1N7L4_9RHOO</name>
<dbReference type="Proteomes" id="UP000601990">
    <property type="component" value="Unassembled WGS sequence"/>
</dbReference>
<organism evidence="1 2">
    <name type="scientific">Aromatoleum buckelii</name>
    <dbReference type="NCBI Taxonomy" id="200254"/>
    <lineage>
        <taxon>Bacteria</taxon>
        <taxon>Pseudomonadati</taxon>
        <taxon>Pseudomonadota</taxon>
        <taxon>Betaproteobacteria</taxon>
        <taxon>Rhodocyclales</taxon>
        <taxon>Rhodocyclaceae</taxon>
        <taxon>Aromatoleum</taxon>
    </lineage>
</organism>
<evidence type="ECO:0000313" key="2">
    <source>
        <dbReference type="Proteomes" id="UP000601990"/>
    </source>
</evidence>
<proteinExistence type="predicted"/>
<evidence type="ECO:0000313" key="1">
    <source>
        <dbReference type="EMBL" id="NMF95227.1"/>
    </source>
</evidence>
<reference evidence="1" key="1">
    <citation type="submission" date="2019-12" db="EMBL/GenBank/DDBJ databases">
        <title>Comparative genomics gives insights into the taxonomy of the Azoarcus-Aromatoleum group and reveals separate origins of nif in the plant-associated Azoarcus and non-plant-associated Aromatoleum sub-groups.</title>
        <authorList>
            <person name="Lafos M."/>
            <person name="Maluk M."/>
            <person name="Batista M."/>
            <person name="Junghare M."/>
            <person name="Carmona M."/>
            <person name="Faoro H."/>
            <person name="Cruz L.M."/>
            <person name="Battistoni F."/>
            <person name="De Souza E."/>
            <person name="Pedrosa F."/>
            <person name="Chen W.-M."/>
            <person name="Poole P.S."/>
            <person name="Dixon R.A."/>
            <person name="James E.K."/>
        </authorList>
    </citation>
    <scope>NUCLEOTIDE SEQUENCE</scope>
    <source>
        <strain evidence="1">U120</strain>
    </source>
</reference>
<protein>
    <submittedName>
        <fullName evidence="1">Uncharacterized protein</fullName>
    </submittedName>
</protein>
<dbReference type="EMBL" id="WTVH01000054">
    <property type="protein sequence ID" value="NMF95227.1"/>
    <property type="molecule type" value="Genomic_DNA"/>
</dbReference>
<dbReference type="RefSeq" id="WP_169200425.1">
    <property type="nucleotide sequence ID" value="NZ_WTVH02000010.1"/>
</dbReference>
<accession>A0ABX1N7L4</accession>
<gene>
    <name evidence="1" type="ORF">GO608_18115</name>
</gene>
<comment type="caution">
    <text evidence="1">The sequence shown here is derived from an EMBL/GenBank/DDBJ whole genome shotgun (WGS) entry which is preliminary data.</text>
</comment>
<sequence length="102" mass="10797">MKPIANLIRVTFVGAFALLAGTAKLLAFFMTAARDDDVENHERGADAFGRNAIAPFDYGPLGGLDIAEGGYTGYTVHGREPISVGRNGERVGAFSGDPIVHF</sequence>
<keyword evidence="2" id="KW-1185">Reference proteome</keyword>